<dbReference type="CDD" id="cd08023">
    <property type="entry name" value="GH16_laminarinase_like"/>
    <property type="match status" value="1"/>
</dbReference>
<feature type="chain" id="PRO_5047078800" evidence="2">
    <location>
        <begin position="19"/>
        <end position="275"/>
    </location>
</feature>
<dbReference type="RefSeq" id="WP_341839093.1">
    <property type="nucleotide sequence ID" value="NZ_CP149792.1"/>
</dbReference>
<dbReference type="Pfam" id="PF00722">
    <property type="entry name" value="Glyco_hydro_16"/>
    <property type="match status" value="1"/>
</dbReference>
<comment type="similarity">
    <text evidence="1">Belongs to the glycosyl hydrolase 16 family.</text>
</comment>
<dbReference type="PANTHER" id="PTHR10963:SF55">
    <property type="entry name" value="GLYCOSIDE HYDROLASE FAMILY 16 PROTEIN"/>
    <property type="match status" value="1"/>
</dbReference>
<accession>A0ABZ2YWJ2</accession>
<feature type="domain" description="GH16" evidence="3">
    <location>
        <begin position="9"/>
        <end position="275"/>
    </location>
</feature>
<evidence type="ECO:0000256" key="2">
    <source>
        <dbReference type="SAM" id="SignalP"/>
    </source>
</evidence>
<reference evidence="4 5" key="1">
    <citation type="submission" date="2024-03" db="EMBL/GenBank/DDBJ databases">
        <title>Chitinophaga caseinilytica sp. nov., a casein hydrolysing bacterium isolated from forest soil.</title>
        <authorList>
            <person name="Lee D.S."/>
            <person name="Han D.M."/>
            <person name="Baek J.H."/>
            <person name="Choi D.G."/>
            <person name="Jeon J.H."/>
            <person name="Jeon C.O."/>
        </authorList>
    </citation>
    <scope>NUCLEOTIDE SEQUENCE [LARGE SCALE GENOMIC DNA]</scope>
    <source>
        <strain evidence="4 5">KACC 19118</strain>
    </source>
</reference>
<evidence type="ECO:0000313" key="5">
    <source>
        <dbReference type="Proteomes" id="UP001449657"/>
    </source>
</evidence>
<organism evidence="4 5">
    <name type="scientific">Chitinophaga caseinilytica</name>
    <dbReference type="NCBI Taxonomy" id="2267521"/>
    <lineage>
        <taxon>Bacteria</taxon>
        <taxon>Pseudomonadati</taxon>
        <taxon>Bacteroidota</taxon>
        <taxon>Chitinophagia</taxon>
        <taxon>Chitinophagales</taxon>
        <taxon>Chitinophagaceae</taxon>
        <taxon>Chitinophaga</taxon>
    </lineage>
</organism>
<evidence type="ECO:0000259" key="3">
    <source>
        <dbReference type="PROSITE" id="PS51762"/>
    </source>
</evidence>
<dbReference type="GO" id="GO:0016787">
    <property type="term" value="F:hydrolase activity"/>
    <property type="evidence" value="ECO:0007669"/>
    <property type="project" value="UniProtKB-KW"/>
</dbReference>
<evidence type="ECO:0000313" key="4">
    <source>
        <dbReference type="EMBL" id="WZN44304.1"/>
    </source>
</evidence>
<gene>
    <name evidence="4" type="ORF">WJU22_15505</name>
</gene>
<protein>
    <submittedName>
        <fullName evidence="4">Glycoside hydrolase family 16 protein</fullName>
    </submittedName>
</protein>
<dbReference type="InterPro" id="IPR013320">
    <property type="entry name" value="ConA-like_dom_sf"/>
</dbReference>
<keyword evidence="5" id="KW-1185">Reference proteome</keyword>
<dbReference type="PROSITE" id="PS51762">
    <property type="entry name" value="GH16_2"/>
    <property type="match status" value="1"/>
</dbReference>
<dbReference type="InterPro" id="IPR050546">
    <property type="entry name" value="Glycosyl_Hydrlase_16"/>
</dbReference>
<evidence type="ECO:0000256" key="1">
    <source>
        <dbReference type="ARBA" id="ARBA00006865"/>
    </source>
</evidence>
<sequence>MQSIFLFAALAFGHPVPAADTSGYALVWSDEFETPGRPDPAKWDYESGFVRNREPQWYRPENATCRDGLLVIEARKERVPNPGFDSASGDWKRNRPFAEYTSSCLITKGKFEFTYGRVVMRAKIDVRKGSWPAFWMLGAKRGPVHWPACGEVDIMEFYRGNLLANAAWEGEQQTAWDETKWPVATWGGDKWGEQFHEWEMIWDENEMVISVDGKVLNTIDIKAAKNARKGNLPFREDFYLLLNVALGHGGEEIPDAHMPSRLLVDYVRVYQRSGK</sequence>
<feature type="signal peptide" evidence="2">
    <location>
        <begin position="1"/>
        <end position="18"/>
    </location>
</feature>
<dbReference type="Proteomes" id="UP001449657">
    <property type="component" value="Chromosome"/>
</dbReference>
<dbReference type="InterPro" id="IPR000757">
    <property type="entry name" value="Beta-glucanase-like"/>
</dbReference>
<name>A0ABZ2YWJ2_9BACT</name>
<proteinExistence type="inferred from homology"/>
<dbReference type="Gene3D" id="2.60.120.200">
    <property type="match status" value="1"/>
</dbReference>
<keyword evidence="2" id="KW-0732">Signal</keyword>
<dbReference type="PANTHER" id="PTHR10963">
    <property type="entry name" value="GLYCOSYL HYDROLASE-RELATED"/>
    <property type="match status" value="1"/>
</dbReference>
<dbReference type="SUPFAM" id="SSF49899">
    <property type="entry name" value="Concanavalin A-like lectins/glucanases"/>
    <property type="match status" value="1"/>
</dbReference>
<keyword evidence="4" id="KW-0378">Hydrolase</keyword>
<dbReference type="EMBL" id="CP150096">
    <property type="protein sequence ID" value="WZN44304.1"/>
    <property type="molecule type" value="Genomic_DNA"/>
</dbReference>